<proteinExistence type="predicted"/>
<feature type="compositionally biased region" description="Polar residues" evidence="1">
    <location>
        <begin position="96"/>
        <end position="111"/>
    </location>
</feature>
<sequence>MHQRPGHQDVSRDLDPHSHLACEYGYRADIHCHMRSTPCFQFQKSSIWISTVRSHSSIPSSSKDDSHHTAGLARTGQFPSRQSKRNQRSRHRKQPPTRQVEPSQVNMSTSPGKRRPPSPVAVAFSEPGGRVSLPAEPIG</sequence>
<dbReference type="Proteomes" id="UP001302602">
    <property type="component" value="Unassembled WGS sequence"/>
</dbReference>
<evidence type="ECO:0000313" key="3">
    <source>
        <dbReference type="Proteomes" id="UP001302602"/>
    </source>
</evidence>
<reference evidence="2" key="1">
    <citation type="journal article" date="2023" name="Mol. Phylogenet. Evol.">
        <title>Genome-scale phylogeny and comparative genomics of the fungal order Sordariales.</title>
        <authorList>
            <person name="Hensen N."/>
            <person name="Bonometti L."/>
            <person name="Westerberg I."/>
            <person name="Brannstrom I.O."/>
            <person name="Guillou S."/>
            <person name="Cros-Aarteil S."/>
            <person name="Calhoun S."/>
            <person name="Haridas S."/>
            <person name="Kuo A."/>
            <person name="Mondo S."/>
            <person name="Pangilinan J."/>
            <person name="Riley R."/>
            <person name="LaButti K."/>
            <person name="Andreopoulos B."/>
            <person name="Lipzen A."/>
            <person name="Chen C."/>
            <person name="Yan M."/>
            <person name="Daum C."/>
            <person name="Ng V."/>
            <person name="Clum A."/>
            <person name="Steindorff A."/>
            <person name="Ohm R.A."/>
            <person name="Martin F."/>
            <person name="Silar P."/>
            <person name="Natvig D.O."/>
            <person name="Lalanne C."/>
            <person name="Gautier V."/>
            <person name="Ament-Velasquez S.L."/>
            <person name="Kruys A."/>
            <person name="Hutchinson M.I."/>
            <person name="Powell A.J."/>
            <person name="Barry K."/>
            <person name="Miller A.N."/>
            <person name="Grigoriev I.V."/>
            <person name="Debuchy R."/>
            <person name="Gladieux P."/>
            <person name="Hiltunen Thoren M."/>
            <person name="Johannesson H."/>
        </authorList>
    </citation>
    <scope>NUCLEOTIDE SEQUENCE</scope>
    <source>
        <strain evidence="2">CBS 731.68</strain>
    </source>
</reference>
<accession>A0AAN6TVT6</accession>
<name>A0AAN6TVT6_9PEZI</name>
<keyword evidence="3" id="KW-1185">Reference proteome</keyword>
<protein>
    <submittedName>
        <fullName evidence="2">Uncharacterized protein</fullName>
    </submittedName>
</protein>
<dbReference type="AlphaFoldDB" id="A0AAN6TVT6"/>
<reference evidence="2" key="2">
    <citation type="submission" date="2023-05" db="EMBL/GenBank/DDBJ databases">
        <authorList>
            <consortium name="Lawrence Berkeley National Laboratory"/>
            <person name="Steindorff A."/>
            <person name="Hensen N."/>
            <person name="Bonometti L."/>
            <person name="Westerberg I."/>
            <person name="Brannstrom I.O."/>
            <person name="Guillou S."/>
            <person name="Cros-Aarteil S."/>
            <person name="Calhoun S."/>
            <person name="Haridas S."/>
            <person name="Kuo A."/>
            <person name="Mondo S."/>
            <person name="Pangilinan J."/>
            <person name="Riley R."/>
            <person name="Labutti K."/>
            <person name="Andreopoulos B."/>
            <person name="Lipzen A."/>
            <person name="Chen C."/>
            <person name="Yanf M."/>
            <person name="Daum C."/>
            <person name="Ng V."/>
            <person name="Clum A."/>
            <person name="Ohm R."/>
            <person name="Martin F."/>
            <person name="Silar P."/>
            <person name="Natvig D."/>
            <person name="Lalanne C."/>
            <person name="Gautier V."/>
            <person name="Ament-Velasquez S.L."/>
            <person name="Kruys A."/>
            <person name="Hutchinson M.I."/>
            <person name="Powell A.J."/>
            <person name="Barry K."/>
            <person name="Miller A.N."/>
            <person name="Grigoriev I.V."/>
            <person name="Debuchy R."/>
            <person name="Gladieux P."/>
            <person name="Thoren M.H."/>
            <person name="Johannesson H."/>
        </authorList>
    </citation>
    <scope>NUCLEOTIDE SEQUENCE</scope>
    <source>
        <strain evidence="2">CBS 731.68</strain>
    </source>
</reference>
<feature type="region of interest" description="Disordered" evidence="1">
    <location>
        <begin position="51"/>
        <end position="139"/>
    </location>
</feature>
<feature type="compositionally biased region" description="Basic residues" evidence="1">
    <location>
        <begin position="82"/>
        <end position="95"/>
    </location>
</feature>
<comment type="caution">
    <text evidence="2">The sequence shown here is derived from an EMBL/GenBank/DDBJ whole genome shotgun (WGS) entry which is preliminary data.</text>
</comment>
<dbReference type="EMBL" id="MU853235">
    <property type="protein sequence ID" value="KAK4121106.1"/>
    <property type="molecule type" value="Genomic_DNA"/>
</dbReference>
<dbReference type="GeneID" id="87830292"/>
<evidence type="ECO:0000313" key="2">
    <source>
        <dbReference type="EMBL" id="KAK4121106.1"/>
    </source>
</evidence>
<dbReference type="RefSeq" id="XP_062644877.1">
    <property type="nucleotide sequence ID" value="XM_062793523.1"/>
</dbReference>
<evidence type="ECO:0000256" key="1">
    <source>
        <dbReference type="SAM" id="MobiDB-lite"/>
    </source>
</evidence>
<organism evidence="2 3">
    <name type="scientific">Parathielavia appendiculata</name>
    <dbReference type="NCBI Taxonomy" id="2587402"/>
    <lineage>
        <taxon>Eukaryota</taxon>
        <taxon>Fungi</taxon>
        <taxon>Dikarya</taxon>
        <taxon>Ascomycota</taxon>
        <taxon>Pezizomycotina</taxon>
        <taxon>Sordariomycetes</taxon>
        <taxon>Sordariomycetidae</taxon>
        <taxon>Sordariales</taxon>
        <taxon>Chaetomiaceae</taxon>
        <taxon>Parathielavia</taxon>
    </lineage>
</organism>
<gene>
    <name evidence="2" type="ORF">N657DRAFT_648477</name>
</gene>